<name>A0A285ITI6_9RHOB</name>
<proteinExistence type="predicted"/>
<organism evidence="1 2">
    <name type="scientific">Pseudooceanicola antarcticus</name>
    <dbReference type="NCBI Taxonomy" id="1247613"/>
    <lineage>
        <taxon>Bacteria</taxon>
        <taxon>Pseudomonadati</taxon>
        <taxon>Pseudomonadota</taxon>
        <taxon>Alphaproteobacteria</taxon>
        <taxon>Rhodobacterales</taxon>
        <taxon>Paracoccaceae</taxon>
        <taxon>Pseudooceanicola</taxon>
    </lineage>
</organism>
<dbReference type="EMBL" id="OBEA01000003">
    <property type="protein sequence ID" value="SNY51345.1"/>
    <property type="molecule type" value="Genomic_DNA"/>
</dbReference>
<dbReference type="RefSeq" id="WP_143516893.1">
    <property type="nucleotide sequence ID" value="NZ_OBEA01000003.1"/>
</dbReference>
<sequence>MATPTLELTKQAGVKPLTSEVYRSLNFDARGELLFAWPDNNGSVFVDCVGVCHEPLEFKRQDLQFPAAQRFSDGRWLITNSRCRESESNARVFSQDLKLLREFRLGDAIENVIVDRKDGIWTGYFDENPLGLREFSDTGDLLYDFKNSSGHDIFDLYAMHLDLRGDIWIYPHTDFYLARISNRVAEIIIERCPVEGANAILVGGNHIAFFGSYDGDGVFLFDFRSREGLLVELTVGGKPVERPLIATRGETAALLCQNSIYSVTLTNLIHAIKG</sequence>
<gene>
    <name evidence="1" type="ORF">SAMN06297129_2091</name>
</gene>
<reference evidence="1 2" key="1">
    <citation type="submission" date="2017-09" db="EMBL/GenBank/DDBJ databases">
        <authorList>
            <person name="Ehlers B."/>
            <person name="Leendertz F.H."/>
        </authorList>
    </citation>
    <scope>NUCLEOTIDE SEQUENCE [LARGE SCALE GENOMIC DNA]</scope>
    <source>
        <strain evidence="1 2">CGMCC 1.12662</strain>
    </source>
</reference>
<protein>
    <submittedName>
        <fullName evidence="1">Uncharacterized protein</fullName>
    </submittedName>
</protein>
<evidence type="ECO:0000313" key="2">
    <source>
        <dbReference type="Proteomes" id="UP000231655"/>
    </source>
</evidence>
<dbReference type="OrthoDB" id="6636929at2"/>
<accession>A0A285ITI6</accession>
<dbReference type="AlphaFoldDB" id="A0A285ITI6"/>
<dbReference type="Proteomes" id="UP000231655">
    <property type="component" value="Unassembled WGS sequence"/>
</dbReference>
<evidence type="ECO:0000313" key="1">
    <source>
        <dbReference type="EMBL" id="SNY51345.1"/>
    </source>
</evidence>